<feature type="domain" description="HTH CENPB-type" evidence="3">
    <location>
        <begin position="100"/>
        <end position="173"/>
    </location>
</feature>
<reference evidence="5 6" key="1">
    <citation type="submission" date="2019-03" db="EMBL/GenBank/DDBJ databases">
        <authorList>
            <person name="Gaulin E."/>
            <person name="Dumas B."/>
        </authorList>
    </citation>
    <scope>NUCLEOTIDE SEQUENCE [LARGE SCALE GENOMIC DNA]</scope>
    <source>
        <strain evidence="5">CBS 568.67</strain>
    </source>
</reference>
<dbReference type="InterPro" id="IPR006600">
    <property type="entry name" value="HTH_CenpB_DNA-bd_dom"/>
</dbReference>
<evidence type="ECO:0000256" key="1">
    <source>
        <dbReference type="ARBA" id="ARBA00023125"/>
    </source>
</evidence>
<evidence type="ECO:0000313" key="6">
    <source>
        <dbReference type="Proteomes" id="UP000332933"/>
    </source>
</evidence>
<dbReference type="Pfam" id="PF03221">
    <property type="entry name" value="HTH_Tnp_Tc5"/>
    <property type="match status" value="1"/>
</dbReference>
<keyword evidence="1" id="KW-0238">DNA-binding</keyword>
<dbReference type="PANTHER" id="PTHR19303:SF57">
    <property type="entry name" value="HTH CENPB-TYPE DOMAIN-CONTAINING PROTEIN"/>
    <property type="match status" value="1"/>
</dbReference>
<dbReference type="GO" id="GO:0003677">
    <property type="term" value="F:DNA binding"/>
    <property type="evidence" value="ECO:0007669"/>
    <property type="project" value="UniProtKB-KW"/>
</dbReference>
<dbReference type="InterPro" id="IPR009057">
    <property type="entry name" value="Homeodomain-like_sf"/>
</dbReference>
<evidence type="ECO:0000313" key="5">
    <source>
        <dbReference type="EMBL" id="VFU00253.1"/>
    </source>
</evidence>
<evidence type="ECO:0000259" key="3">
    <source>
        <dbReference type="PROSITE" id="PS51253"/>
    </source>
</evidence>
<dbReference type="SMART" id="SM00674">
    <property type="entry name" value="CENPB"/>
    <property type="match status" value="1"/>
</dbReference>
<dbReference type="Gene3D" id="1.10.10.60">
    <property type="entry name" value="Homeodomain-like"/>
    <property type="match status" value="1"/>
</dbReference>
<sequence>MADSTVPARRKSRGRPAFKYGSKAMPKLFKNKIVDYNHRLQAIVKVSEIGMSAFLDSYCTNSSATERESTRKKVHGWIARRSHIEPMANRSRTGSQKTARSRGTGTTLPREAEEQLARWVNGMRKDGIPVTYAMLRLMALETAIDVGLSESEFKAGWHWIAGFKRRNDLTFRTKTRVGQDTNGDGERTLAEFAARIRSVALEHGIERIYNADQTGVNYEYLPTKTLNAAKEKTVWVKCGRKTKDRATAMLLADSTGAKHPLFLVLKTTKSTKKEVVQENLYKRHGFGKKVWREVVPLQRANGCKIYGNPSAWWNAGISLAFLKYHFARRPDRATKKVMLIWDDFSAHFTDEVVAYAETLNVVLELRGMDPSIEVRFAYELARGTQEASAPQQVHGLEVGSSWSLPVYNRVMGDWCKLVSGDVEEVSEDVAALDDNTLGDLLSNLAIEDTIHPERDIDCCDEPDASAPN</sequence>
<dbReference type="PROSITE" id="PS51253">
    <property type="entry name" value="HTH_CENPB"/>
    <property type="match status" value="1"/>
</dbReference>
<organism evidence="5 6">
    <name type="scientific">Aphanomyces stellatus</name>
    <dbReference type="NCBI Taxonomy" id="120398"/>
    <lineage>
        <taxon>Eukaryota</taxon>
        <taxon>Sar</taxon>
        <taxon>Stramenopiles</taxon>
        <taxon>Oomycota</taxon>
        <taxon>Saprolegniomycetes</taxon>
        <taxon>Saprolegniales</taxon>
        <taxon>Verrucalvaceae</taxon>
        <taxon>Aphanomyces</taxon>
    </lineage>
</organism>
<dbReference type="PANTHER" id="PTHR19303">
    <property type="entry name" value="TRANSPOSON"/>
    <property type="match status" value="1"/>
</dbReference>
<feature type="region of interest" description="Disordered" evidence="2">
    <location>
        <begin position="81"/>
        <end position="113"/>
    </location>
</feature>
<dbReference type="EMBL" id="VJMH01007289">
    <property type="protein sequence ID" value="KAF0684413.1"/>
    <property type="molecule type" value="Genomic_DNA"/>
</dbReference>
<name>A0A485LN95_9STRA</name>
<dbReference type="InterPro" id="IPR050863">
    <property type="entry name" value="CenT-Element_Derived"/>
</dbReference>
<dbReference type="Proteomes" id="UP000332933">
    <property type="component" value="Unassembled WGS sequence"/>
</dbReference>
<evidence type="ECO:0000256" key="2">
    <source>
        <dbReference type="SAM" id="MobiDB-lite"/>
    </source>
</evidence>
<dbReference type="AlphaFoldDB" id="A0A485LN95"/>
<reference evidence="4" key="2">
    <citation type="submission" date="2019-06" db="EMBL/GenBank/DDBJ databases">
        <title>Genomics analysis of Aphanomyces spp. identifies a new class of oomycete effector associated with host adaptation.</title>
        <authorList>
            <person name="Gaulin E."/>
        </authorList>
    </citation>
    <scope>NUCLEOTIDE SEQUENCE</scope>
    <source>
        <strain evidence="4">CBS 578.67</strain>
    </source>
</reference>
<evidence type="ECO:0000313" key="4">
    <source>
        <dbReference type="EMBL" id="KAF0684413.1"/>
    </source>
</evidence>
<dbReference type="SUPFAM" id="SSF46689">
    <property type="entry name" value="Homeodomain-like"/>
    <property type="match status" value="1"/>
</dbReference>
<dbReference type="GO" id="GO:0005634">
    <property type="term" value="C:nucleus"/>
    <property type="evidence" value="ECO:0007669"/>
    <property type="project" value="TreeGrafter"/>
</dbReference>
<keyword evidence="6" id="KW-1185">Reference proteome</keyword>
<accession>A0A485LN95</accession>
<dbReference type="OrthoDB" id="77121at2759"/>
<proteinExistence type="predicted"/>
<feature type="compositionally biased region" description="Polar residues" evidence="2">
    <location>
        <begin position="90"/>
        <end position="107"/>
    </location>
</feature>
<dbReference type="EMBL" id="CAADRA010007315">
    <property type="protein sequence ID" value="VFU00253.1"/>
    <property type="molecule type" value="Genomic_DNA"/>
</dbReference>
<protein>
    <submittedName>
        <fullName evidence="5">Aste57867_23608 protein</fullName>
    </submittedName>
</protein>
<gene>
    <name evidence="5" type="primary">Aste57867_23608</name>
    <name evidence="4" type="ORF">As57867_023536</name>
    <name evidence="5" type="ORF">ASTE57867_23608</name>
</gene>